<keyword evidence="11 14" id="KW-0234">DNA repair</keyword>
<dbReference type="Gene3D" id="3.30.470.30">
    <property type="entry name" value="DNA ligase/mRNA capping enzyme"/>
    <property type="match status" value="1"/>
</dbReference>
<dbReference type="NCBIfam" id="NF005932">
    <property type="entry name" value="PRK07956.1"/>
    <property type="match status" value="1"/>
</dbReference>
<dbReference type="EC" id="6.5.1.2" evidence="2 14"/>
<dbReference type="STRING" id="1798692.A3G00_01875"/>
<evidence type="ECO:0000256" key="5">
    <source>
        <dbReference type="ARBA" id="ARBA00022705"/>
    </source>
</evidence>
<dbReference type="InterPro" id="IPR012340">
    <property type="entry name" value="NA-bd_OB-fold"/>
</dbReference>
<dbReference type="Gene3D" id="1.10.150.20">
    <property type="entry name" value="5' to 3' exonuclease, C-terminal subdomain"/>
    <property type="match status" value="2"/>
</dbReference>
<feature type="binding site" evidence="14">
    <location>
        <position position="487"/>
    </location>
    <ligand>
        <name>Zn(2+)</name>
        <dbReference type="ChEBI" id="CHEBI:29105"/>
    </ligand>
</feature>
<dbReference type="HAMAP" id="MF_01588">
    <property type="entry name" value="DNA_ligase_A"/>
    <property type="match status" value="1"/>
</dbReference>
<evidence type="ECO:0000313" key="16">
    <source>
        <dbReference type="EMBL" id="OGH74037.1"/>
    </source>
</evidence>
<evidence type="ECO:0000256" key="4">
    <source>
        <dbReference type="ARBA" id="ARBA00022598"/>
    </source>
</evidence>
<dbReference type="InterPro" id="IPR010994">
    <property type="entry name" value="RuvA_2-like"/>
</dbReference>
<proteinExistence type="inferred from homology"/>
<dbReference type="InterPro" id="IPR003583">
    <property type="entry name" value="Hlx-hairpin-Hlx_DNA-bd_motif"/>
</dbReference>
<comment type="caution">
    <text evidence="16">The sequence shown here is derived from an EMBL/GenBank/DDBJ whole genome shotgun (WGS) entry which is preliminary data.</text>
</comment>
<dbReference type="SMART" id="SM00532">
    <property type="entry name" value="LIGANc"/>
    <property type="match status" value="1"/>
</dbReference>
<dbReference type="Gene3D" id="3.40.50.10190">
    <property type="entry name" value="BRCT domain"/>
    <property type="match status" value="1"/>
</dbReference>
<sequence length="723" mass="81211">MERNYKDKIQRLRAQIDDLRYRYHVLNDPEVTDAMYEGLTAELRKIEEQHPELITSDSPTQRVAGKPLDEFKKIAHEVPQWSFNDAFSEEDIIDWIERITRMLSRSERDPAVAGEKDFGSAPKDLDYVCEVKIDGLHMVLTYENGSLKSAATRGDGKVGEDVTNNVRTIHSVPLVIPAKLVPGHDRGAGIQSLVAEGEVWLGRGMLSEINKQRKKNNEPLFANPRNAAAGTIRQLDPKIVAERKLKLTAYDISDIRHSDIGHRTKDLSHKSYVISPMSQILTQEEELLTLKKLGFLTDNNWKVCKNAGEILEFYNKLQKKRDSFEFWIDGVVIKVNQKKYQDALGFTGKAPRWAIAFKFPAEQATTKIKDVYVQVGRTGALTPVALMDPVKLAGTTVTHATLHNFDEVKRLDVRIGDTVVVEKAGDIIPKVIRVLEKMRDGSEKVIREPKKCPICGSEIKRYEIACLPARQGDKKEGVALVCKNTKCYAQELERIIHFASKHAFDIDGLGVKIVEHLVNEGLIKNPADIFVLTKGDLEPLERFAEKSAENLISSIEKAKKITLPRFIYSFGIRHVGEETAIRLANHFNSLNKIVDASLEELQKVNDIGPRVAESLKEWFGVKENQKLIEELLKNGVQVTRHKLQDTSSKFAGLAFVLTGTMAGMTRDEAEQKIRELGGKISSSVGKKTDYVVVGENPGSKLDKARELGVKVLDEKVFMEMVGE</sequence>
<feature type="domain" description="BRCT" evidence="15">
    <location>
        <begin position="645"/>
        <end position="723"/>
    </location>
</feature>
<dbReference type="EMBL" id="MFQN01000031">
    <property type="protein sequence ID" value="OGH74037.1"/>
    <property type="molecule type" value="Genomic_DNA"/>
</dbReference>
<dbReference type="InterPro" id="IPR013840">
    <property type="entry name" value="DNAligase_N"/>
</dbReference>
<dbReference type="SMART" id="SM00292">
    <property type="entry name" value="BRCT"/>
    <property type="match status" value="1"/>
</dbReference>
<dbReference type="AlphaFoldDB" id="A0A1F6MQX5"/>
<evidence type="ECO:0000256" key="2">
    <source>
        <dbReference type="ARBA" id="ARBA00012722"/>
    </source>
</evidence>
<dbReference type="FunFam" id="2.40.50.140:FF:000012">
    <property type="entry name" value="DNA ligase"/>
    <property type="match status" value="1"/>
</dbReference>
<comment type="cofactor">
    <cofactor evidence="14">
        <name>Mg(2+)</name>
        <dbReference type="ChEBI" id="CHEBI:18420"/>
    </cofactor>
    <cofactor evidence="14">
        <name>Mn(2+)</name>
        <dbReference type="ChEBI" id="CHEBI:29035"/>
    </cofactor>
</comment>
<dbReference type="Pfam" id="PF00533">
    <property type="entry name" value="BRCT"/>
    <property type="match status" value="1"/>
</dbReference>
<feature type="binding site" evidence="14">
    <location>
        <position position="455"/>
    </location>
    <ligand>
        <name>Zn(2+)</name>
        <dbReference type="ChEBI" id="CHEBI:29105"/>
    </ligand>
</feature>
<evidence type="ECO:0000256" key="3">
    <source>
        <dbReference type="ARBA" id="ARBA00013308"/>
    </source>
</evidence>
<evidence type="ECO:0000256" key="10">
    <source>
        <dbReference type="ARBA" id="ARBA00023027"/>
    </source>
</evidence>
<dbReference type="Pfam" id="PF12826">
    <property type="entry name" value="HHH_2"/>
    <property type="match status" value="1"/>
</dbReference>
<evidence type="ECO:0000256" key="9">
    <source>
        <dbReference type="ARBA" id="ARBA00022842"/>
    </source>
</evidence>
<dbReference type="PROSITE" id="PS50172">
    <property type="entry name" value="BRCT"/>
    <property type="match status" value="1"/>
</dbReference>
<dbReference type="PROSITE" id="PS01056">
    <property type="entry name" value="DNA_LIGASE_N2"/>
    <property type="match status" value="1"/>
</dbReference>
<evidence type="ECO:0000256" key="8">
    <source>
        <dbReference type="ARBA" id="ARBA00022833"/>
    </source>
</evidence>
<evidence type="ECO:0000259" key="15">
    <source>
        <dbReference type="PROSITE" id="PS50172"/>
    </source>
</evidence>
<dbReference type="GO" id="GO:0006281">
    <property type="term" value="P:DNA repair"/>
    <property type="evidence" value="ECO:0007669"/>
    <property type="project" value="UniProtKB-KW"/>
</dbReference>
<dbReference type="PANTHER" id="PTHR23389:SF9">
    <property type="entry name" value="DNA LIGASE"/>
    <property type="match status" value="1"/>
</dbReference>
<dbReference type="SUPFAM" id="SSF50249">
    <property type="entry name" value="Nucleic acid-binding proteins"/>
    <property type="match status" value="1"/>
</dbReference>
<dbReference type="InterPro" id="IPR004150">
    <property type="entry name" value="NAD_DNA_ligase_OB"/>
</dbReference>
<evidence type="ECO:0000256" key="13">
    <source>
        <dbReference type="ARBA" id="ARBA00060881"/>
    </source>
</evidence>
<dbReference type="InterPro" id="IPR036420">
    <property type="entry name" value="BRCT_dom_sf"/>
</dbReference>
<dbReference type="SMART" id="SM00278">
    <property type="entry name" value="HhH1"/>
    <property type="match status" value="3"/>
</dbReference>
<name>A0A1F6MQX5_9BACT</name>
<evidence type="ECO:0000256" key="6">
    <source>
        <dbReference type="ARBA" id="ARBA00022723"/>
    </source>
</evidence>
<feature type="binding site" evidence="14">
    <location>
        <position position="482"/>
    </location>
    <ligand>
        <name>Zn(2+)</name>
        <dbReference type="ChEBI" id="CHEBI:29105"/>
    </ligand>
</feature>
<dbReference type="InterPro" id="IPR001679">
    <property type="entry name" value="DNA_ligase"/>
</dbReference>
<feature type="binding site" evidence="14">
    <location>
        <position position="198"/>
    </location>
    <ligand>
        <name>NAD(+)</name>
        <dbReference type="ChEBI" id="CHEBI:57540"/>
    </ligand>
</feature>
<dbReference type="FunFam" id="1.10.150.20:FF:000006">
    <property type="entry name" value="DNA ligase"/>
    <property type="match status" value="1"/>
</dbReference>
<evidence type="ECO:0000313" key="17">
    <source>
        <dbReference type="Proteomes" id="UP000178347"/>
    </source>
</evidence>
<comment type="caution">
    <text evidence="14">Lacks conserved residue(s) required for the propagation of feature annotation.</text>
</comment>
<dbReference type="SUPFAM" id="SSF52113">
    <property type="entry name" value="BRCT domain"/>
    <property type="match status" value="1"/>
</dbReference>
<dbReference type="Proteomes" id="UP000178347">
    <property type="component" value="Unassembled WGS sequence"/>
</dbReference>
<keyword evidence="10 14" id="KW-0520">NAD</keyword>
<dbReference type="GO" id="GO:0006260">
    <property type="term" value="P:DNA replication"/>
    <property type="evidence" value="ECO:0007669"/>
    <property type="project" value="UniProtKB-KW"/>
</dbReference>
<dbReference type="SUPFAM" id="SSF47781">
    <property type="entry name" value="RuvA domain 2-like"/>
    <property type="match status" value="1"/>
</dbReference>
<feature type="active site" description="N6-AMP-lysine intermediate" evidence="14">
    <location>
        <position position="132"/>
    </location>
</feature>
<dbReference type="GO" id="GO:0003677">
    <property type="term" value="F:DNA binding"/>
    <property type="evidence" value="ECO:0007669"/>
    <property type="project" value="InterPro"/>
</dbReference>
<keyword evidence="6 14" id="KW-0479">Metal-binding</keyword>
<evidence type="ECO:0000256" key="12">
    <source>
        <dbReference type="ARBA" id="ARBA00034005"/>
    </source>
</evidence>
<dbReference type="Gene3D" id="2.40.50.140">
    <property type="entry name" value="Nucleic acid-binding proteins"/>
    <property type="match status" value="1"/>
</dbReference>
<reference evidence="16 17" key="1">
    <citation type="journal article" date="2016" name="Nat. Commun.">
        <title>Thousands of microbial genomes shed light on interconnected biogeochemical processes in an aquifer system.</title>
        <authorList>
            <person name="Anantharaman K."/>
            <person name="Brown C.T."/>
            <person name="Hug L.A."/>
            <person name="Sharon I."/>
            <person name="Castelle C.J."/>
            <person name="Probst A.J."/>
            <person name="Thomas B.C."/>
            <person name="Singh A."/>
            <person name="Wilkins M.J."/>
            <person name="Karaoz U."/>
            <person name="Brodie E.L."/>
            <person name="Williams K.H."/>
            <person name="Hubbard S.S."/>
            <person name="Banfield J.F."/>
        </authorList>
    </citation>
    <scope>NUCLEOTIDE SEQUENCE [LARGE SCALE GENOMIC DNA]</scope>
</reference>
<comment type="similarity">
    <text evidence="13 14">Belongs to the NAD-dependent DNA ligase family. LigA subfamily.</text>
</comment>
<dbReference type="GO" id="GO:0003911">
    <property type="term" value="F:DNA ligase (NAD+) activity"/>
    <property type="evidence" value="ECO:0007669"/>
    <property type="project" value="UniProtKB-UniRule"/>
</dbReference>
<dbReference type="Gene3D" id="1.10.287.610">
    <property type="entry name" value="Helix hairpin bin"/>
    <property type="match status" value="1"/>
</dbReference>
<feature type="binding site" evidence="14">
    <location>
        <begin position="82"/>
        <end position="83"/>
    </location>
    <ligand>
        <name>NAD(+)</name>
        <dbReference type="ChEBI" id="CHEBI:57540"/>
    </ligand>
</feature>
<dbReference type="Pfam" id="PF03120">
    <property type="entry name" value="OB_DNA_ligase"/>
    <property type="match status" value="1"/>
</dbReference>
<dbReference type="PIRSF" id="PIRSF001604">
    <property type="entry name" value="LigA"/>
    <property type="match status" value="1"/>
</dbReference>
<feature type="binding site" evidence="14">
    <location>
        <position position="334"/>
    </location>
    <ligand>
        <name>NAD(+)</name>
        <dbReference type="ChEBI" id="CHEBI:57540"/>
    </ligand>
</feature>
<protein>
    <recommendedName>
        <fullName evidence="3 14">DNA ligase</fullName>
        <ecNumber evidence="2 14">6.5.1.2</ecNumber>
    </recommendedName>
    <alternativeName>
        <fullName evidence="14">Polydeoxyribonucleotide synthase [NAD(+)]</fullName>
    </alternativeName>
</protein>
<comment type="function">
    <text evidence="1 14">DNA ligase that catalyzes the formation of phosphodiester linkages between 5'-phosphoryl and 3'-hydroxyl groups in double-stranded DNA using NAD as a coenzyme and as the energy source for the reaction. It is essential for DNA replication and repair of damaged DNA.</text>
</comment>
<accession>A0A1F6MQX5</accession>
<dbReference type="InterPro" id="IPR041663">
    <property type="entry name" value="DisA/LigA_HHH"/>
</dbReference>
<keyword evidence="8 14" id="KW-0862">Zinc</keyword>
<evidence type="ECO:0000256" key="7">
    <source>
        <dbReference type="ARBA" id="ARBA00022763"/>
    </source>
</evidence>
<feature type="binding site" evidence="14">
    <location>
        <position position="153"/>
    </location>
    <ligand>
        <name>NAD(+)</name>
        <dbReference type="ChEBI" id="CHEBI:57540"/>
    </ligand>
</feature>
<dbReference type="InterPro" id="IPR033136">
    <property type="entry name" value="DNA_ligase_CS"/>
</dbReference>
<feature type="binding site" evidence="14">
    <location>
        <position position="358"/>
    </location>
    <ligand>
        <name>NAD(+)</name>
        <dbReference type="ChEBI" id="CHEBI:57540"/>
    </ligand>
</feature>
<gene>
    <name evidence="14" type="primary">ligA</name>
    <name evidence="16" type="ORF">A3G00_01875</name>
</gene>
<dbReference type="SUPFAM" id="SSF56091">
    <property type="entry name" value="DNA ligase/mRNA capping enzyme, catalytic domain"/>
    <property type="match status" value="1"/>
</dbReference>
<keyword evidence="7 14" id="KW-0227">DNA damage</keyword>
<dbReference type="CDD" id="cd17748">
    <property type="entry name" value="BRCT_DNA_ligase_like"/>
    <property type="match status" value="1"/>
</dbReference>
<evidence type="ECO:0000256" key="11">
    <source>
        <dbReference type="ARBA" id="ARBA00023204"/>
    </source>
</evidence>
<organism evidence="16 17">
    <name type="scientific">Candidatus Magasanikbacteria bacterium RIFCSPLOWO2_12_FULL_43_12</name>
    <dbReference type="NCBI Taxonomy" id="1798692"/>
    <lineage>
        <taxon>Bacteria</taxon>
        <taxon>Candidatus Magasanikiibacteriota</taxon>
    </lineage>
</organism>
<dbReference type="InterPro" id="IPR001357">
    <property type="entry name" value="BRCT_dom"/>
</dbReference>
<evidence type="ECO:0000256" key="1">
    <source>
        <dbReference type="ARBA" id="ARBA00004067"/>
    </source>
</evidence>
<keyword evidence="14" id="KW-0464">Manganese</keyword>
<dbReference type="CDD" id="cd00114">
    <property type="entry name" value="LIGANc"/>
    <property type="match status" value="1"/>
</dbReference>
<keyword evidence="9 14" id="KW-0460">Magnesium</keyword>
<keyword evidence="5 14" id="KW-0235">DNA replication</keyword>
<feature type="binding site" evidence="14">
    <location>
        <position position="452"/>
    </location>
    <ligand>
        <name>Zn(2+)</name>
        <dbReference type="ChEBI" id="CHEBI:29105"/>
    </ligand>
</feature>
<feature type="binding site" evidence="14">
    <location>
        <position position="130"/>
    </location>
    <ligand>
        <name>NAD(+)</name>
        <dbReference type="ChEBI" id="CHEBI:57540"/>
    </ligand>
</feature>
<dbReference type="FunFam" id="1.10.150.20:FF:000007">
    <property type="entry name" value="DNA ligase"/>
    <property type="match status" value="1"/>
</dbReference>
<dbReference type="GO" id="GO:0046872">
    <property type="term" value="F:metal ion binding"/>
    <property type="evidence" value="ECO:0007669"/>
    <property type="project" value="UniProtKB-KW"/>
</dbReference>
<dbReference type="Pfam" id="PF01653">
    <property type="entry name" value="DNA_ligase_aden"/>
    <property type="match status" value="1"/>
</dbReference>
<dbReference type="PANTHER" id="PTHR23389">
    <property type="entry name" value="CHROMOSOME TRANSMISSION FIDELITY FACTOR 18"/>
    <property type="match status" value="1"/>
</dbReference>
<dbReference type="NCBIfam" id="TIGR00575">
    <property type="entry name" value="dnlj"/>
    <property type="match status" value="1"/>
</dbReference>
<comment type="catalytic activity">
    <reaction evidence="12 14">
        <text>NAD(+) + (deoxyribonucleotide)n-3'-hydroxyl + 5'-phospho-(deoxyribonucleotide)m = (deoxyribonucleotide)n+m + AMP + beta-nicotinamide D-nucleotide.</text>
        <dbReference type="EC" id="6.5.1.2"/>
    </reaction>
</comment>
<evidence type="ECO:0000256" key="14">
    <source>
        <dbReference type="HAMAP-Rule" id="MF_01588"/>
    </source>
</evidence>
<dbReference type="InterPro" id="IPR013839">
    <property type="entry name" value="DNAligase_adenylation"/>
</dbReference>
<keyword evidence="4 14" id="KW-0436">Ligase</keyword>